<dbReference type="Gene3D" id="1.10.10.10">
    <property type="entry name" value="Winged helix-like DNA-binding domain superfamily/Winged helix DNA-binding domain"/>
    <property type="match status" value="1"/>
</dbReference>
<dbReference type="InterPro" id="IPR036388">
    <property type="entry name" value="WH-like_DNA-bd_sf"/>
</dbReference>
<evidence type="ECO:0000259" key="1">
    <source>
        <dbReference type="SMART" id="SM00347"/>
    </source>
</evidence>
<evidence type="ECO:0000313" key="2">
    <source>
        <dbReference type="EMBL" id="EPE95588.1"/>
    </source>
</evidence>
<dbReference type="RefSeq" id="WP_016556373.1">
    <property type="nucleotide sequence ID" value="NZ_AEYE02000029.1"/>
</dbReference>
<feature type="domain" description="HTH marR-type" evidence="1">
    <location>
        <begin position="33"/>
        <end position="134"/>
    </location>
</feature>
<dbReference type="STRING" id="990285.RGCCGE502_22090"/>
<dbReference type="AlphaFoldDB" id="S3I899"/>
<dbReference type="Proteomes" id="UP000014411">
    <property type="component" value="Unassembled WGS sequence"/>
</dbReference>
<gene>
    <name evidence="2" type="ORF">RGCCGE502_22090</name>
</gene>
<protein>
    <submittedName>
        <fullName evidence="2">MarR family transcriptional regulator</fullName>
    </submittedName>
</protein>
<sequence>MTSSGSGGLSEVDYEALANLRYRIRKFRQFSTKAAEKLGLTPQQHQALLAIKGLRSGAQMSVSMLAERLFVPTASAADLARSLEEHAYVIVDVKQRRRPILRLTDKAEEILRRLTPAHLYEIREMAPELLLALRVLQDHRRMEVAAWMQ</sequence>
<comment type="caution">
    <text evidence="2">The sequence shown here is derived from an EMBL/GenBank/DDBJ whole genome shotgun (WGS) entry which is preliminary data.</text>
</comment>
<dbReference type="GO" id="GO:0003700">
    <property type="term" value="F:DNA-binding transcription factor activity"/>
    <property type="evidence" value="ECO:0007669"/>
    <property type="project" value="InterPro"/>
</dbReference>
<dbReference type="HOGENOM" id="CLU_120009_0_0_5"/>
<dbReference type="eggNOG" id="COG1846">
    <property type="taxonomic scope" value="Bacteria"/>
</dbReference>
<dbReference type="InterPro" id="IPR000835">
    <property type="entry name" value="HTH_MarR-typ"/>
</dbReference>
<evidence type="ECO:0000313" key="3">
    <source>
        <dbReference type="Proteomes" id="UP000014411"/>
    </source>
</evidence>
<dbReference type="SMART" id="SM00347">
    <property type="entry name" value="HTH_MARR"/>
    <property type="match status" value="1"/>
</dbReference>
<dbReference type="Pfam" id="PF12802">
    <property type="entry name" value="MarR_2"/>
    <property type="match status" value="1"/>
</dbReference>
<reference evidence="2 3" key="1">
    <citation type="journal article" date="2012" name="J. Bacteriol.">
        <title>Genome sequence of Rhizobium grahamii CCGE502, a broad-host-range symbiont with low nodulation competitiveness in Phaseolus vulgaris.</title>
        <authorList>
            <person name="Althabegoiti M.J."/>
            <person name="Lozano L."/>
            <person name="Torres-Tejerizo G."/>
            <person name="Ormeno-Orrillo E."/>
            <person name="Rogel M.A."/>
            <person name="Gonzalez V."/>
            <person name="Martinez-Romero E."/>
        </authorList>
    </citation>
    <scope>NUCLEOTIDE SEQUENCE [LARGE SCALE GENOMIC DNA]</scope>
    <source>
        <strain evidence="2 3">CCGE 502</strain>
    </source>
</reference>
<proteinExistence type="predicted"/>
<dbReference type="SUPFAM" id="SSF46785">
    <property type="entry name" value="Winged helix' DNA-binding domain"/>
    <property type="match status" value="1"/>
</dbReference>
<organism evidence="2 3">
    <name type="scientific">Rhizobium grahamii CCGE 502</name>
    <dbReference type="NCBI Taxonomy" id="990285"/>
    <lineage>
        <taxon>Bacteria</taxon>
        <taxon>Pseudomonadati</taxon>
        <taxon>Pseudomonadota</taxon>
        <taxon>Alphaproteobacteria</taxon>
        <taxon>Hyphomicrobiales</taxon>
        <taxon>Rhizobiaceae</taxon>
        <taxon>Rhizobium/Agrobacterium group</taxon>
        <taxon>Rhizobium</taxon>
    </lineage>
</organism>
<dbReference type="EMBL" id="AEYE02000029">
    <property type="protein sequence ID" value="EPE95588.1"/>
    <property type="molecule type" value="Genomic_DNA"/>
</dbReference>
<dbReference type="InterPro" id="IPR036390">
    <property type="entry name" value="WH_DNA-bd_sf"/>
</dbReference>
<keyword evidence="3" id="KW-1185">Reference proteome</keyword>
<accession>S3I899</accession>
<name>S3I899_9HYPH</name>